<sequence>MSRLASAILGTPLILGVALTIARHESRRQRRPGVGSSTRTVSLRIDPSVDLVYLAEATLPCSLPCLDALTRATVIGVKLLGVRLELMEDAPCTSARQHPTLTVLESGNCFVTAFDRKIQVASFGAQHVHPRHIDMEVLHRGNLLEFLRADWFTVELSGTHRRRLTKALPLSMQLEFEVHETTTATA</sequence>
<organism evidence="1 2">
    <name type="scientific">Hymenobacter busanensis</name>
    <dbReference type="NCBI Taxonomy" id="2607656"/>
    <lineage>
        <taxon>Bacteria</taxon>
        <taxon>Pseudomonadati</taxon>
        <taxon>Bacteroidota</taxon>
        <taxon>Cytophagia</taxon>
        <taxon>Cytophagales</taxon>
        <taxon>Hymenobacteraceae</taxon>
        <taxon>Hymenobacter</taxon>
    </lineage>
</organism>
<evidence type="ECO:0000313" key="1">
    <source>
        <dbReference type="EMBL" id="KAA9339101.1"/>
    </source>
</evidence>
<comment type="caution">
    <text evidence="1">The sequence shown here is derived from an EMBL/GenBank/DDBJ whole genome shotgun (WGS) entry which is preliminary data.</text>
</comment>
<dbReference type="AlphaFoldDB" id="A0A7L4ZVS9"/>
<gene>
    <name evidence="1" type="ORF">F0P96_00240</name>
</gene>
<dbReference type="RefSeq" id="WP_151076749.1">
    <property type="nucleotide sequence ID" value="NZ_CP047647.1"/>
</dbReference>
<accession>A0A7L4ZVS9</accession>
<dbReference type="EMBL" id="VTWU01000001">
    <property type="protein sequence ID" value="KAA9339101.1"/>
    <property type="molecule type" value="Genomic_DNA"/>
</dbReference>
<evidence type="ECO:0000313" key="2">
    <source>
        <dbReference type="Proteomes" id="UP000326380"/>
    </source>
</evidence>
<dbReference type="Proteomes" id="UP000326380">
    <property type="component" value="Unassembled WGS sequence"/>
</dbReference>
<proteinExistence type="predicted"/>
<name>A0A7L4ZVS9_9BACT</name>
<protein>
    <submittedName>
        <fullName evidence="1">Uncharacterized protein</fullName>
    </submittedName>
</protein>
<reference evidence="1 2" key="1">
    <citation type="submission" date="2019-09" db="EMBL/GenBank/DDBJ databases">
        <title>Genome sequence of Hymenobacter sp. M3.</title>
        <authorList>
            <person name="Srinivasan S."/>
        </authorList>
    </citation>
    <scope>NUCLEOTIDE SEQUENCE [LARGE SCALE GENOMIC DNA]</scope>
    <source>
        <strain evidence="1 2">M3</strain>
    </source>
</reference>
<keyword evidence="2" id="KW-1185">Reference proteome</keyword>